<gene>
    <name evidence="1" type="ORF">SDC9_124269</name>
</gene>
<reference evidence="1" key="1">
    <citation type="submission" date="2019-08" db="EMBL/GenBank/DDBJ databases">
        <authorList>
            <person name="Kucharzyk K."/>
            <person name="Murdoch R.W."/>
            <person name="Higgins S."/>
            <person name="Loffler F."/>
        </authorList>
    </citation>
    <scope>NUCLEOTIDE SEQUENCE</scope>
</reference>
<organism evidence="1">
    <name type="scientific">bioreactor metagenome</name>
    <dbReference type="NCBI Taxonomy" id="1076179"/>
    <lineage>
        <taxon>unclassified sequences</taxon>
        <taxon>metagenomes</taxon>
        <taxon>ecological metagenomes</taxon>
    </lineage>
</organism>
<accession>A0A645CK37</accession>
<evidence type="ECO:0000313" key="1">
    <source>
        <dbReference type="EMBL" id="MPM77268.1"/>
    </source>
</evidence>
<proteinExistence type="predicted"/>
<dbReference type="AlphaFoldDB" id="A0A645CK37"/>
<name>A0A645CK37_9ZZZZ</name>
<comment type="caution">
    <text evidence="1">The sequence shown here is derived from an EMBL/GenBank/DDBJ whole genome shotgun (WGS) entry which is preliminary data.</text>
</comment>
<sequence length="98" mass="10837">MRYAGHRHPLAHRSLGRGVLERPHSGAHRGLGDRLTGVPLGFGVCNILIGDIDGNLGRRQTAFRNFKPVKRPAHVQLLFASSLPGIRRQRGVRTQNSK</sequence>
<protein>
    <submittedName>
        <fullName evidence="1">Uncharacterized protein</fullName>
    </submittedName>
</protein>
<dbReference type="EMBL" id="VSSQ01027831">
    <property type="protein sequence ID" value="MPM77268.1"/>
    <property type="molecule type" value="Genomic_DNA"/>
</dbReference>